<accession>A0A075B4Q0</accession>
<feature type="compositionally biased region" description="Basic and acidic residues" evidence="6">
    <location>
        <begin position="41"/>
        <end position="54"/>
    </location>
</feature>
<evidence type="ECO:0000256" key="4">
    <source>
        <dbReference type="ARBA" id="ARBA00023163"/>
    </source>
</evidence>
<dbReference type="EMBL" id="ML008058">
    <property type="protein sequence ID" value="RKP15691.1"/>
    <property type="molecule type" value="Genomic_DNA"/>
</dbReference>
<dbReference type="Gene3D" id="1.10.20.10">
    <property type="entry name" value="Histone, subunit A"/>
    <property type="match status" value="1"/>
</dbReference>
<dbReference type="GO" id="GO:0005669">
    <property type="term" value="C:transcription factor TFIID complex"/>
    <property type="evidence" value="ECO:0007669"/>
    <property type="project" value="InterPro"/>
</dbReference>
<feature type="domain" description="Transcription initiation factor TFIID subunit 12" evidence="7">
    <location>
        <begin position="63"/>
        <end position="130"/>
    </location>
</feature>
<dbReference type="Proteomes" id="UP000281549">
    <property type="component" value="Unassembled WGS sequence"/>
</dbReference>
<dbReference type="PANTHER" id="PTHR12264">
    <property type="entry name" value="TRANSCRIPTION INITIATION FACTOR TFIID SUBUNIT 12"/>
    <property type="match status" value="1"/>
</dbReference>
<dbReference type="CDD" id="cd07981">
    <property type="entry name" value="HFD_TAF12"/>
    <property type="match status" value="1"/>
</dbReference>
<dbReference type="EMBL" id="KE560527">
    <property type="protein sequence ID" value="EPZ36529.1"/>
    <property type="molecule type" value="Genomic_DNA"/>
</dbReference>
<feature type="region of interest" description="Disordered" evidence="6">
    <location>
        <begin position="41"/>
        <end position="61"/>
    </location>
</feature>
<dbReference type="GO" id="GO:0000124">
    <property type="term" value="C:SAGA complex"/>
    <property type="evidence" value="ECO:0007669"/>
    <property type="project" value="InterPro"/>
</dbReference>
<dbReference type="InterPro" id="IPR009072">
    <property type="entry name" value="Histone-fold"/>
</dbReference>
<dbReference type="STRING" id="988480.A0A075B4Q0"/>
<dbReference type="GO" id="GO:0051123">
    <property type="term" value="P:RNA polymerase II preinitiation complex assembly"/>
    <property type="evidence" value="ECO:0007669"/>
    <property type="project" value="TreeGrafter"/>
</dbReference>
<protein>
    <submittedName>
        <fullName evidence="8">Histone-fold domain-containing protein</fullName>
    </submittedName>
</protein>
<dbReference type="GO" id="GO:0003677">
    <property type="term" value="F:DNA binding"/>
    <property type="evidence" value="ECO:0007669"/>
    <property type="project" value="TreeGrafter"/>
</dbReference>
<evidence type="ECO:0000313" key="8">
    <source>
        <dbReference type="EMBL" id="EPZ36529.1"/>
    </source>
</evidence>
<dbReference type="Proteomes" id="UP000030755">
    <property type="component" value="Unassembled WGS sequence"/>
</dbReference>
<dbReference type="SUPFAM" id="SSF47113">
    <property type="entry name" value="Histone-fold"/>
    <property type="match status" value="1"/>
</dbReference>
<evidence type="ECO:0000256" key="3">
    <source>
        <dbReference type="ARBA" id="ARBA00023015"/>
    </source>
</evidence>
<reference evidence="11" key="2">
    <citation type="journal article" date="2018" name="Nat. Microbiol.">
        <title>Leveraging single-cell genomics to expand the fungal tree of life.</title>
        <authorList>
            <person name="Ahrendt S.R."/>
            <person name="Quandt C.A."/>
            <person name="Ciobanu D."/>
            <person name="Clum A."/>
            <person name="Salamov A."/>
            <person name="Andreopoulos B."/>
            <person name="Cheng J.F."/>
            <person name="Woyke T."/>
            <person name="Pelin A."/>
            <person name="Henrissat B."/>
            <person name="Reynolds N.K."/>
            <person name="Benny G.L."/>
            <person name="Smith M.E."/>
            <person name="James T.Y."/>
            <person name="Grigoriev I.V."/>
        </authorList>
    </citation>
    <scope>NUCLEOTIDE SEQUENCE [LARGE SCALE GENOMIC DNA]</scope>
    <source>
        <strain evidence="11">CSF55</strain>
    </source>
</reference>
<evidence type="ECO:0000313" key="11">
    <source>
        <dbReference type="Proteomes" id="UP000281549"/>
    </source>
</evidence>
<dbReference type="GO" id="GO:0046982">
    <property type="term" value="F:protein heterodimerization activity"/>
    <property type="evidence" value="ECO:0007669"/>
    <property type="project" value="InterPro"/>
</dbReference>
<comment type="similarity">
    <text evidence="2">Belongs to the TAF12 family.</text>
</comment>
<dbReference type="HOGENOM" id="CLU_1611723_0_0_1"/>
<keyword evidence="10" id="KW-1185">Reference proteome</keyword>
<comment type="subcellular location">
    <subcellularLocation>
        <location evidence="1">Nucleus</location>
    </subcellularLocation>
</comment>
<dbReference type="AlphaFoldDB" id="A0A075B4Q0"/>
<organism evidence="8 10">
    <name type="scientific">Rozella allomycis (strain CSF55)</name>
    <dbReference type="NCBI Taxonomy" id="988480"/>
    <lineage>
        <taxon>Eukaryota</taxon>
        <taxon>Fungi</taxon>
        <taxon>Fungi incertae sedis</taxon>
        <taxon>Cryptomycota</taxon>
        <taxon>Cryptomycota incertae sedis</taxon>
        <taxon>Rozella</taxon>
    </lineage>
</organism>
<proteinExistence type="inferred from homology"/>
<dbReference type="OrthoDB" id="2193432at2759"/>
<evidence type="ECO:0000256" key="1">
    <source>
        <dbReference type="ARBA" id="ARBA00004123"/>
    </source>
</evidence>
<gene>
    <name evidence="8" type="ORF">O9G_005856</name>
    <name evidence="9" type="ORF">ROZALSC1DRAFT_32006</name>
</gene>
<evidence type="ECO:0000256" key="2">
    <source>
        <dbReference type="ARBA" id="ARBA00007530"/>
    </source>
</evidence>
<keyword evidence="4" id="KW-0804">Transcription</keyword>
<sequence length="165" mass="18894">MSTFELGTLQMIDREIQQLTAMLLNPALSSQQREIIEQRLNDRKRQKQAIEQKRATNGPHSLGKATINALLARLDPQERLDTDVEQVLCQLADSFVESVMNEACQLALHRGSKQVQLPDIMLPLEKNWDIKVPGFAEEEGKKITKRTTVVDAHKQRLAMIKRRRL</sequence>
<evidence type="ECO:0000256" key="5">
    <source>
        <dbReference type="ARBA" id="ARBA00023242"/>
    </source>
</evidence>
<dbReference type="GO" id="GO:0017025">
    <property type="term" value="F:TBP-class protein binding"/>
    <property type="evidence" value="ECO:0007669"/>
    <property type="project" value="TreeGrafter"/>
</dbReference>
<dbReference type="Pfam" id="PF03847">
    <property type="entry name" value="TFIID_20kDa"/>
    <property type="match status" value="1"/>
</dbReference>
<dbReference type="InterPro" id="IPR037794">
    <property type="entry name" value="TAF12"/>
</dbReference>
<evidence type="ECO:0000256" key="6">
    <source>
        <dbReference type="SAM" id="MobiDB-lite"/>
    </source>
</evidence>
<keyword evidence="3" id="KW-0805">Transcription regulation</keyword>
<evidence type="ECO:0000313" key="10">
    <source>
        <dbReference type="Proteomes" id="UP000030755"/>
    </source>
</evidence>
<evidence type="ECO:0000313" key="9">
    <source>
        <dbReference type="EMBL" id="RKP15691.1"/>
    </source>
</evidence>
<evidence type="ECO:0000259" key="7">
    <source>
        <dbReference type="Pfam" id="PF03847"/>
    </source>
</evidence>
<reference evidence="8 10" key="1">
    <citation type="journal article" date="2013" name="Curr. Biol.">
        <title>Shared signatures of parasitism and phylogenomics unite Cryptomycota and microsporidia.</title>
        <authorList>
            <person name="James T.Y."/>
            <person name="Pelin A."/>
            <person name="Bonen L."/>
            <person name="Ahrendt S."/>
            <person name="Sain D."/>
            <person name="Corradi N."/>
            <person name="Stajich J.E."/>
        </authorList>
    </citation>
    <scope>NUCLEOTIDE SEQUENCE [LARGE SCALE GENOMIC DNA]</scope>
    <source>
        <strain evidence="8 10">CSF55</strain>
        <strain evidence="8 10">CSF55</strain>
    </source>
</reference>
<name>A0A075B4Q0_ROZAC</name>
<keyword evidence="5" id="KW-0539">Nucleus</keyword>
<dbReference type="PANTHER" id="PTHR12264:SF21">
    <property type="entry name" value="TRANSCRIPTION INITIATION FACTOR TFIID SUBUNIT 12"/>
    <property type="match status" value="1"/>
</dbReference>
<reference evidence="9" key="3">
    <citation type="submission" date="2018-08" db="EMBL/GenBank/DDBJ databases">
        <title>Leveraging single-cell genomics to expand the Fungal Tree of Life.</title>
        <authorList>
            <consortium name="DOE Joint Genome Institute"/>
            <person name="Ahrendt S.R."/>
            <person name="Quandt C.A."/>
            <person name="Ciobanu D."/>
            <person name="Clum A."/>
            <person name="Salamov A."/>
            <person name="Andreopoulos B."/>
            <person name="Cheng J.-F."/>
            <person name="Woyke T."/>
            <person name="Pelin A."/>
            <person name="Henrissat B."/>
            <person name="Reynolds N."/>
            <person name="Benny G.L."/>
            <person name="Smith M.E."/>
            <person name="James T.Y."/>
            <person name="Grigoriev I.V."/>
        </authorList>
    </citation>
    <scope>NUCLEOTIDE SEQUENCE</scope>
    <source>
        <strain evidence="9">CSF55</strain>
    </source>
</reference>
<dbReference type="InterPro" id="IPR003228">
    <property type="entry name" value="TFIID_TAF12_dom"/>
</dbReference>